<feature type="domain" description="RecX second three-helical" evidence="6">
    <location>
        <begin position="111"/>
        <end position="149"/>
    </location>
</feature>
<feature type="domain" description="RecX first three-helical" evidence="8">
    <location>
        <begin position="65"/>
        <end position="103"/>
    </location>
</feature>
<dbReference type="Pfam" id="PF02631">
    <property type="entry name" value="RecX_HTH2"/>
    <property type="match status" value="1"/>
</dbReference>
<dbReference type="InterPro" id="IPR036388">
    <property type="entry name" value="WH-like_DNA-bd_sf"/>
</dbReference>
<dbReference type="Gene3D" id="1.10.10.10">
    <property type="entry name" value="Winged helix-like DNA-binding domain superfamily/Winged helix DNA-binding domain"/>
    <property type="match status" value="3"/>
</dbReference>
<evidence type="ECO:0000313" key="10">
    <source>
        <dbReference type="Proteomes" id="UP000236311"/>
    </source>
</evidence>
<evidence type="ECO:0000313" key="9">
    <source>
        <dbReference type="EMBL" id="SOY27455.1"/>
    </source>
</evidence>
<evidence type="ECO:0000256" key="4">
    <source>
        <dbReference type="ARBA" id="ARBA00022490"/>
    </source>
</evidence>
<dbReference type="InterPro" id="IPR003783">
    <property type="entry name" value="Regulatory_RecX"/>
</dbReference>
<dbReference type="GO" id="GO:0005737">
    <property type="term" value="C:cytoplasm"/>
    <property type="evidence" value="ECO:0007669"/>
    <property type="project" value="UniProtKB-SubCell"/>
</dbReference>
<dbReference type="Pfam" id="PF21981">
    <property type="entry name" value="RecX_HTH3"/>
    <property type="match status" value="1"/>
</dbReference>
<comment type="similarity">
    <text evidence="2 5">Belongs to the RecX family.</text>
</comment>
<dbReference type="InterPro" id="IPR053925">
    <property type="entry name" value="RecX_HTH_3rd"/>
</dbReference>
<proteinExistence type="inferred from homology"/>
<accession>A0A2K4ZAG3</accession>
<comment type="subcellular location">
    <subcellularLocation>
        <location evidence="1 5">Cytoplasm</location>
    </subcellularLocation>
</comment>
<evidence type="ECO:0000256" key="1">
    <source>
        <dbReference type="ARBA" id="ARBA00004496"/>
    </source>
</evidence>
<dbReference type="PANTHER" id="PTHR33602:SF1">
    <property type="entry name" value="REGULATORY PROTEIN RECX FAMILY PROTEIN"/>
    <property type="match status" value="1"/>
</dbReference>
<comment type="function">
    <text evidence="5">Modulates RecA activity.</text>
</comment>
<dbReference type="GO" id="GO:0006282">
    <property type="term" value="P:regulation of DNA repair"/>
    <property type="evidence" value="ECO:0007669"/>
    <property type="project" value="UniProtKB-UniRule"/>
</dbReference>
<evidence type="ECO:0000256" key="2">
    <source>
        <dbReference type="ARBA" id="ARBA00009695"/>
    </source>
</evidence>
<evidence type="ECO:0000256" key="5">
    <source>
        <dbReference type="HAMAP-Rule" id="MF_01114"/>
    </source>
</evidence>
<protein>
    <recommendedName>
        <fullName evidence="3 5">Regulatory protein RecX</fullName>
    </recommendedName>
</protein>
<dbReference type="PANTHER" id="PTHR33602">
    <property type="entry name" value="REGULATORY PROTEIN RECX FAMILY PROTEIN"/>
    <property type="match status" value="1"/>
</dbReference>
<organism evidence="9 10">
    <name type="scientific">Acetatifactor muris</name>
    <dbReference type="NCBI Taxonomy" id="879566"/>
    <lineage>
        <taxon>Bacteria</taxon>
        <taxon>Bacillati</taxon>
        <taxon>Bacillota</taxon>
        <taxon>Clostridia</taxon>
        <taxon>Lachnospirales</taxon>
        <taxon>Lachnospiraceae</taxon>
        <taxon>Acetatifactor</taxon>
    </lineage>
</organism>
<keyword evidence="10" id="KW-1185">Reference proteome</keyword>
<feature type="domain" description="RecX third three-helical" evidence="7">
    <location>
        <begin position="161"/>
        <end position="206"/>
    </location>
</feature>
<dbReference type="Pfam" id="PF21982">
    <property type="entry name" value="RecX_HTH1"/>
    <property type="match status" value="1"/>
</dbReference>
<evidence type="ECO:0000259" key="7">
    <source>
        <dbReference type="Pfam" id="PF21981"/>
    </source>
</evidence>
<name>A0A2K4ZAG3_9FIRM</name>
<dbReference type="InterPro" id="IPR053924">
    <property type="entry name" value="RecX_HTH_2nd"/>
</dbReference>
<gene>
    <name evidence="5 9" type="primary">recX</name>
    <name evidence="9" type="ORF">AMURIS_00159</name>
</gene>
<evidence type="ECO:0000259" key="8">
    <source>
        <dbReference type="Pfam" id="PF21982"/>
    </source>
</evidence>
<dbReference type="AlphaFoldDB" id="A0A2K4ZAG3"/>
<evidence type="ECO:0000259" key="6">
    <source>
        <dbReference type="Pfam" id="PF02631"/>
    </source>
</evidence>
<keyword evidence="4 5" id="KW-0963">Cytoplasm</keyword>
<sequence length="214" mass="25296">MQAGERMKVTQIEEVSKSRVRIYVEDEFAFVLYKGELRSFHIREGEEIEQECYEEILTKLLPKRAKLRAMNLLKTREYTVKQLQDKLKMGGYPENVIEEALAYVASFHYTDDLRYAVSFIEGHSDNRSRRRIEQDLLRRGIDRSTLEKAWLQWEEQGGDQDEQKMIQALLAKKGFASDKANLKERQRMYGFLMRKGFSGEQVRRAVLKEMGDWL</sequence>
<reference evidence="9 10" key="1">
    <citation type="submission" date="2018-01" db="EMBL/GenBank/DDBJ databases">
        <authorList>
            <person name="Gaut B.S."/>
            <person name="Morton B.R."/>
            <person name="Clegg M.T."/>
            <person name="Duvall M.R."/>
        </authorList>
    </citation>
    <scope>NUCLEOTIDE SEQUENCE [LARGE SCALE GENOMIC DNA]</scope>
    <source>
        <strain evidence="9">GP69</strain>
    </source>
</reference>
<dbReference type="EMBL" id="OFSM01000001">
    <property type="protein sequence ID" value="SOY27455.1"/>
    <property type="molecule type" value="Genomic_DNA"/>
</dbReference>
<dbReference type="Proteomes" id="UP000236311">
    <property type="component" value="Unassembled WGS sequence"/>
</dbReference>
<dbReference type="HAMAP" id="MF_01114">
    <property type="entry name" value="RecX"/>
    <property type="match status" value="1"/>
</dbReference>
<dbReference type="InterPro" id="IPR053926">
    <property type="entry name" value="RecX_HTH_1st"/>
</dbReference>
<evidence type="ECO:0000256" key="3">
    <source>
        <dbReference type="ARBA" id="ARBA00018111"/>
    </source>
</evidence>